<dbReference type="AlphaFoldDB" id="A0A917G2X5"/>
<evidence type="ECO:0000313" key="1">
    <source>
        <dbReference type="EMBL" id="GGG19727.1"/>
    </source>
</evidence>
<gene>
    <name evidence="1" type="ORF">GCM10007425_12680</name>
</gene>
<protein>
    <submittedName>
        <fullName evidence="1">Uncharacterized protein</fullName>
    </submittedName>
</protein>
<accession>A0A917G2X5</accession>
<sequence>MTLQALTTVNHSGKIYEKGSLIEKLTKKEEERLIRLRAAQRVQTVVMAEKVAQPPINPAEYEALKRDLDEAYGADELLRQAKSHKVDLAAGTKKEQVIEAIIAQGFVNEFLEDDA</sequence>
<dbReference type="EMBL" id="BMJT01000003">
    <property type="protein sequence ID" value="GGG19727.1"/>
    <property type="molecule type" value="Genomic_DNA"/>
</dbReference>
<reference evidence="1" key="2">
    <citation type="submission" date="2020-09" db="EMBL/GenBank/DDBJ databases">
        <authorList>
            <person name="Sun Q."/>
            <person name="Zhou Y."/>
        </authorList>
    </citation>
    <scope>NUCLEOTIDE SEQUENCE</scope>
    <source>
        <strain evidence="1">CGMCC 1.15760</strain>
    </source>
</reference>
<dbReference type="RefSeq" id="WP_188614181.1">
    <property type="nucleotide sequence ID" value="NZ_BMJT01000003.1"/>
</dbReference>
<name>A0A917G2X5_9BACI</name>
<proteinExistence type="predicted"/>
<keyword evidence="2" id="KW-1185">Reference proteome</keyword>
<comment type="caution">
    <text evidence="1">The sequence shown here is derived from an EMBL/GenBank/DDBJ whole genome shotgun (WGS) entry which is preliminary data.</text>
</comment>
<organism evidence="1 2">
    <name type="scientific">Lysinibacillus alkalisoli</name>
    <dbReference type="NCBI Taxonomy" id="1911548"/>
    <lineage>
        <taxon>Bacteria</taxon>
        <taxon>Bacillati</taxon>
        <taxon>Bacillota</taxon>
        <taxon>Bacilli</taxon>
        <taxon>Bacillales</taxon>
        <taxon>Bacillaceae</taxon>
        <taxon>Lysinibacillus</taxon>
    </lineage>
</organism>
<reference evidence="1" key="1">
    <citation type="journal article" date="2014" name="Int. J. Syst. Evol. Microbiol.">
        <title>Complete genome sequence of Corynebacterium casei LMG S-19264T (=DSM 44701T), isolated from a smear-ripened cheese.</title>
        <authorList>
            <consortium name="US DOE Joint Genome Institute (JGI-PGF)"/>
            <person name="Walter F."/>
            <person name="Albersmeier A."/>
            <person name="Kalinowski J."/>
            <person name="Ruckert C."/>
        </authorList>
    </citation>
    <scope>NUCLEOTIDE SEQUENCE</scope>
    <source>
        <strain evidence="1">CGMCC 1.15760</strain>
    </source>
</reference>
<evidence type="ECO:0000313" key="2">
    <source>
        <dbReference type="Proteomes" id="UP000616608"/>
    </source>
</evidence>
<dbReference type="Proteomes" id="UP000616608">
    <property type="component" value="Unassembled WGS sequence"/>
</dbReference>